<protein>
    <submittedName>
        <fullName evidence="2">Uncharacterized protein</fullName>
    </submittedName>
</protein>
<name>A0A4P6Q035_9ACTN</name>
<feature type="transmembrane region" description="Helical" evidence="1">
    <location>
        <begin position="16"/>
        <end position="36"/>
    </location>
</feature>
<dbReference type="Proteomes" id="UP000292235">
    <property type="component" value="Chromosome"/>
</dbReference>
<gene>
    <name evidence="2" type="ORF">EKD16_00150</name>
</gene>
<reference evidence="2 3" key="1">
    <citation type="submission" date="2019-02" db="EMBL/GenBank/DDBJ databases">
        <authorList>
            <person name="Khodamoradi S."/>
            <person name="Hahnke R.L."/>
            <person name="Kaempfer P."/>
            <person name="Schumann P."/>
            <person name="Rohde M."/>
            <person name="Steinert M."/>
            <person name="Luzhetskyy A."/>
            <person name="Wink J."/>
            <person name="Ruckert C."/>
        </authorList>
    </citation>
    <scope>NUCLEOTIDE SEQUENCE [LARGE SCALE GENOMIC DNA]</scope>
    <source>
        <strain evidence="2 3">M2</strain>
    </source>
</reference>
<dbReference type="RefSeq" id="WP_165498451.1">
    <property type="nucleotide sequence ID" value="NZ_CP036455.1"/>
</dbReference>
<keyword evidence="1" id="KW-0812">Transmembrane</keyword>
<proteinExistence type="predicted"/>
<evidence type="ECO:0000313" key="2">
    <source>
        <dbReference type="EMBL" id="QBI51857.1"/>
    </source>
</evidence>
<evidence type="ECO:0000313" key="3">
    <source>
        <dbReference type="Proteomes" id="UP000292235"/>
    </source>
</evidence>
<dbReference type="KEGG" id="strr:EKD16_00150"/>
<feature type="transmembrane region" description="Helical" evidence="1">
    <location>
        <begin position="42"/>
        <end position="63"/>
    </location>
</feature>
<dbReference type="EMBL" id="CP036455">
    <property type="protein sequence ID" value="QBI51857.1"/>
    <property type="molecule type" value="Genomic_DNA"/>
</dbReference>
<keyword evidence="1" id="KW-1133">Transmembrane helix</keyword>
<evidence type="ECO:0000256" key="1">
    <source>
        <dbReference type="SAM" id="Phobius"/>
    </source>
</evidence>
<dbReference type="AlphaFoldDB" id="A0A4P6Q035"/>
<organism evidence="2 3">
    <name type="scientific">Streptomonospora litoralis</name>
    <dbReference type="NCBI Taxonomy" id="2498135"/>
    <lineage>
        <taxon>Bacteria</taxon>
        <taxon>Bacillati</taxon>
        <taxon>Actinomycetota</taxon>
        <taxon>Actinomycetes</taxon>
        <taxon>Streptosporangiales</taxon>
        <taxon>Nocardiopsidaceae</taxon>
        <taxon>Streptomonospora</taxon>
    </lineage>
</organism>
<keyword evidence="3" id="KW-1185">Reference proteome</keyword>
<accession>A0A4P6Q035</accession>
<keyword evidence="1" id="KW-0472">Membrane</keyword>
<sequence>MRPSATDASTDRKRRLAKLAFAMTAWAVPGSVLLYLVEASLLAVLMVPAVGLFYVGMGTVWLYGGPRR</sequence>